<keyword evidence="1" id="KW-0175">Coiled coil</keyword>
<dbReference type="Proteomes" id="UP000293568">
    <property type="component" value="Chromosome"/>
</dbReference>
<evidence type="ECO:0000256" key="1">
    <source>
        <dbReference type="SAM" id="Coils"/>
    </source>
</evidence>
<dbReference type="Gene3D" id="1.25.40.10">
    <property type="entry name" value="Tetratricopeptide repeat domain"/>
    <property type="match status" value="1"/>
</dbReference>
<dbReference type="SUPFAM" id="SSF48452">
    <property type="entry name" value="TPR-like"/>
    <property type="match status" value="1"/>
</dbReference>
<evidence type="ECO:0008006" key="4">
    <source>
        <dbReference type="Google" id="ProtNLM"/>
    </source>
</evidence>
<dbReference type="AlphaFoldDB" id="A0A4P6EYK6"/>
<accession>A0A4P6EYK6</accession>
<dbReference type="EMBL" id="CP035492">
    <property type="protein sequence ID" value="QAY67815.1"/>
    <property type="molecule type" value="Genomic_DNA"/>
</dbReference>
<feature type="coiled-coil region" evidence="1">
    <location>
        <begin position="84"/>
        <end position="111"/>
    </location>
</feature>
<dbReference type="RefSeq" id="WP_129442982.1">
    <property type="nucleotide sequence ID" value="NZ_CP035492.1"/>
</dbReference>
<keyword evidence="3" id="KW-1185">Reference proteome</keyword>
<reference evidence="2 3" key="1">
    <citation type="submission" date="2019-01" db="EMBL/GenBank/DDBJ databases">
        <title>Genome sequencing of strain FW100M-2.</title>
        <authorList>
            <person name="Heo J."/>
            <person name="Kim S.-J."/>
            <person name="Kim J.-S."/>
            <person name="Hong S.-B."/>
            <person name="Kwon S.-W."/>
        </authorList>
    </citation>
    <scope>NUCLEOTIDE SEQUENCE [LARGE SCALE GENOMIC DNA]</scope>
    <source>
        <strain evidence="2 3">FW100M-2</strain>
    </source>
</reference>
<evidence type="ECO:0000313" key="2">
    <source>
        <dbReference type="EMBL" id="QAY67815.1"/>
    </source>
</evidence>
<sequence length="509" mass="57309">MIRVKVRTVLLMAIILVISGWVVYTQLPSILYHNKQYDTLLRLYPEHRLAQQALYQSGMNAFDVHDDYNNYYFIFPDSKSWSGAVHDKAELQEAEQKLKRLIANYNNSSSIVQAKYKLGILYIQEKRWDEAEQQLKEVAAAQKPDVFFQTNELQGWLAMLETRHTDIGKTPLLEGTVTMDGKPAADAFVVLKDKALNGWVSNPFGNYPIAITDAQGKYRFYGDGKGGEAAPKPAVLKGVGDYSVYPIEYEVGVGMTPAELSGYYLGGTTPDSVTIRNGSTAAYNINFVPQMEIISPVNKTLIDGNQITFKWKPYPGAYSYQIQIINLQYDRSGRLIESYSSYYMDDLWKDAEATYSVSFLRTYLNGYSKSYDGKSVTLQPSSILGAVFPGGKFTWSVTAFTKEGKILSSSDGYYTGLQDKPLFQMPDDGQLEGDRLVLQQRYAEAIEAYKREGDNDFALRALAVMALYGIAQEDNGNPAQAIAYLERIKEPTVRDLRMLDEAREKLKQS</sequence>
<protein>
    <recommendedName>
        <fullName evidence="4">Tetratricopeptide repeat protein</fullName>
    </recommendedName>
</protein>
<gene>
    <name evidence="2" type="ORF">ET464_16880</name>
</gene>
<organism evidence="2 3">
    <name type="scientific">Paenibacillus protaetiae</name>
    <dbReference type="NCBI Taxonomy" id="2509456"/>
    <lineage>
        <taxon>Bacteria</taxon>
        <taxon>Bacillati</taxon>
        <taxon>Bacillota</taxon>
        <taxon>Bacilli</taxon>
        <taxon>Bacillales</taxon>
        <taxon>Paenibacillaceae</taxon>
        <taxon>Paenibacillus</taxon>
    </lineage>
</organism>
<dbReference type="OrthoDB" id="1947780at2"/>
<dbReference type="InterPro" id="IPR011990">
    <property type="entry name" value="TPR-like_helical_dom_sf"/>
</dbReference>
<evidence type="ECO:0000313" key="3">
    <source>
        <dbReference type="Proteomes" id="UP000293568"/>
    </source>
</evidence>
<proteinExistence type="predicted"/>
<dbReference type="KEGG" id="pprt:ET464_16880"/>
<name>A0A4P6EYK6_9BACL</name>